<keyword evidence="3" id="KW-1185">Reference proteome</keyword>
<accession>A0AAD6YCT9</accession>
<proteinExistence type="predicted"/>
<feature type="region of interest" description="Disordered" evidence="1">
    <location>
        <begin position="51"/>
        <end position="130"/>
    </location>
</feature>
<evidence type="ECO:0000256" key="1">
    <source>
        <dbReference type="SAM" id="MobiDB-lite"/>
    </source>
</evidence>
<feature type="compositionally biased region" description="Basic residues" evidence="1">
    <location>
        <begin position="110"/>
        <end position="122"/>
    </location>
</feature>
<dbReference type="EMBL" id="JARJCW010000020">
    <property type="protein sequence ID" value="KAJ7214042.1"/>
    <property type="molecule type" value="Genomic_DNA"/>
</dbReference>
<sequence>MDAGTKDAGSAAEENEIMNQVQVIRAAFARRTTLAPVSRRSLPAALTSVALDPPCRLPAPNVRHPPHAAHRMPPTACRTPQDPPAPPVRARSGARVVPPSAQHPPSAVRRPPHAARRARVARARCASPPC</sequence>
<dbReference type="Proteomes" id="UP001219525">
    <property type="component" value="Unassembled WGS sequence"/>
</dbReference>
<dbReference type="AlphaFoldDB" id="A0AAD6YCT9"/>
<reference evidence="2" key="1">
    <citation type="submission" date="2023-03" db="EMBL/GenBank/DDBJ databases">
        <title>Massive genome expansion in bonnet fungi (Mycena s.s.) driven by repeated elements and novel gene families across ecological guilds.</title>
        <authorList>
            <consortium name="Lawrence Berkeley National Laboratory"/>
            <person name="Harder C.B."/>
            <person name="Miyauchi S."/>
            <person name="Viragh M."/>
            <person name="Kuo A."/>
            <person name="Thoen E."/>
            <person name="Andreopoulos B."/>
            <person name="Lu D."/>
            <person name="Skrede I."/>
            <person name="Drula E."/>
            <person name="Henrissat B."/>
            <person name="Morin E."/>
            <person name="Kohler A."/>
            <person name="Barry K."/>
            <person name="LaButti K."/>
            <person name="Morin E."/>
            <person name="Salamov A."/>
            <person name="Lipzen A."/>
            <person name="Mereny Z."/>
            <person name="Hegedus B."/>
            <person name="Baldrian P."/>
            <person name="Stursova M."/>
            <person name="Weitz H."/>
            <person name="Taylor A."/>
            <person name="Grigoriev I.V."/>
            <person name="Nagy L.G."/>
            <person name="Martin F."/>
            <person name="Kauserud H."/>
        </authorList>
    </citation>
    <scope>NUCLEOTIDE SEQUENCE</scope>
    <source>
        <strain evidence="2">9144</strain>
    </source>
</reference>
<gene>
    <name evidence="2" type="ORF">GGX14DRAFT_563621</name>
</gene>
<protein>
    <submittedName>
        <fullName evidence="2">Uncharacterized protein</fullName>
    </submittedName>
</protein>
<evidence type="ECO:0000313" key="2">
    <source>
        <dbReference type="EMBL" id="KAJ7214042.1"/>
    </source>
</evidence>
<organism evidence="2 3">
    <name type="scientific">Mycena pura</name>
    <dbReference type="NCBI Taxonomy" id="153505"/>
    <lineage>
        <taxon>Eukaryota</taxon>
        <taxon>Fungi</taxon>
        <taxon>Dikarya</taxon>
        <taxon>Basidiomycota</taxon>
        <taxon>Agaricomycotina</taxon>
        <taxon>Agaricomycetes</taxon>
        <taxon>Agaricomycetidae</taxon>
        <taxon>Agaricales</taxon>
        <taxon>Marasmiineae</taxon>
        <taxon>Mycenaceae</taxon>
        <taxon>Mycena</taxon>
    </lineage>
</organism>
<comment type="caution">
    <text evidence="2">The sequence shown here is derived from an EMBL/GenBank/DDBJ whole genome shotgun (WGS) entry which is preliminary data.</text>
</comment>
<name>A0AAD6YCT9_9AGAR</name>
<evidence type="ECO:0000313" key="3">
    <source>
        <dbReference type="Proteomes" id="UP001219525"/>
    </source>
</evidence>